<feature type="region of interest" description="Disordered" evidence="1">
    <location>
        <begin position="62"/>
        <end position="104"/>
    </location>
</feature>
<name>A0A2P8VFK8_9ENTR</name>
<dbReference type="InterPro" id="IPR009468">
    <property type="entry name" value="DUF1090"/>
</dbReference>
<feature type="chain" id="PRO_5015170930" evidence="2">
    <location>
        <begin position="21"/>
        <end position="122"/>
    </location>
</feature>
<reference evidence="3 4" key="1">
    <citation type="submission" date="2018-03" db="EMBL/GenBank/DDBJ databases">
        <title>Draft genome sequence of the first documented clinical Siccibacter turicensis isolate in Austria.</title>
        <authorList>
            <person name="Lepuschitz S."/>
            <person name="Pekard-Amenitsch S."/>
            <person name="Haunold R."/>
            <person name="Schill S."/>
            <person name="Mach R."/>
            <person name="Allerberger F."/>
            <person name="Ruppitsch W."/>
            <person name="Forsythe S.J."/>
        </authorList>
    </citation>
    <scope>NUCLEOTIDE SEQUENCE [LARGE SCALE GENOMIC DNA]</scope>
    <source>
        <strain evidence="3 4">6100069499-17</strain>
    </source>
</reference>
<dbReference type="STRING" id="1388748.GCA_000463155_00692"/>
<feature type="signal peptide" evidence="2">
    <location>
        <begin position="1"/>
        <end position="20"/>
    </location>
</feature>
<sequence length="122" mass="13757">MKYSTALALVLLSLSTASQAASLCQQKEQEILREIGYAEKHDNQNRVKGLKKALSEQRANCSDAKLHADHQEKIARQKAEISEREGELAEAKQKGDADKIAKREHKLNEARAELKELEARDY</sequence>
<gene>
    <name evidence="3" type="ORF">C7G83_17245</name>
</gene>
<dbReference type="EMBL" id="PYEP01000008">
    <property type="protein sequence ID" value="PSN06282.1"/>
    <property type="molecule type" value="Genomic_DNA"/>
</dbReference>
<dbReference type="Proteomes" id="UP000240212">
    <property type="component" value="Unassembled WGS sequence"/>
</dbReference>
<evidence type="ECO:0000313" key="4">
    <source>
        <dbReference type="Proteomes" id="UP000240212"/>
    </source>
</evidence>
<accession>A0A2P8VFK8</accession>
<proteinExistence type="predicted"/>
<keyword evidence="2" id="KW-0732">Signal</keyword>
<evidence type="ECO:0000256" key="2">
    <source>
        <dbReference type="SAM" id="SignalP"/>
    </source>
</evidence>
<dbReference type="Pfam" id="PF06476">
    <property type="entry name" value="DUF1090"/>
    <property type="match status" value="1"/>
</dbReference>
<protein>
    <submittedName>
        <fullName evidence="3">DUF1090 domain-containing protein</fullName>
    </submittedName>
</protein>
<dbReference type="AlphaFoldDB" id="A0A2P8VFK8"/>
<organism evidence="3 4">
    <name type="scientific">Siccibacter turicensis</name>
    <dbReference type="NCBI Taxonomy" id="357233"/>
    <lineage>
        <taxon>Bacteria</taxon>
        <taxon>Pseudomonadati</taxon>
        <taxon>Pseudomonadota</taxon>
        <taxon>Gammaproteobacteria</taxon>
        <taxon>Enterobacterales</taxon>
        <taxon>Enterobacteriaceae</taxon>
        <taxon>Siccibacter</taxon>
    </lineage>
</organism>
<keyword evidence="4" id="KW-1185">Reference proteome</keyword>
<dbReference type="OrthoDB" id="8689941at2"/>
<comment type="caution">
    <text evidence="3">The sequence shown here is derived from an EMBL/GenBank/DDBJ whole genome shotgun (WGS) entry which is preliminary data.</text>
</comment>
<dbReference type="RefSeq" id="WP_106878128.1">
    <property type="nucleotide sequence ID" value="NZ_JBOIPK010000014.1"/>
</dbReference>
<evidence type="ECO:0000313" key="3">
    <source>
        <dbReference type="EMBL" id="PSN06282.1"/>
    </source>
</evidence>
<evidence type="ECO:0000256" key="1">
    <source>
        <dbReference type="SAM" id="MobiDB-lite"/>
    </source>
</evidence>
<feature type="compositionally biased region" description="Basic and acidic residues" evidence="1">
    <location>
        <begin position="64"/>
        <end position="104"/>
    </location>
</feature>